<dbReference type="GO" id="GO:0005506">
    <property type="term" value="F:iron ion binding"/>
    <property type="evidence" value="ECO:0007669"/>
    <property type="project" value="InterPro"/>
</dbReference>
<feature type="compositionally biased region" description="Polar residues" evidence="1">
    <location>
        <begin position="9"/>
        <end position="21"/>
    </location>
</feature>
<dbReference type="AlphaFoldDB" id="A0AAW1TBN6"/>
<feature type="region of interest" description="Disordered" evidence="1">
    <location>
        <begin position="1"/>
        <end position="75"/>
    </location>
</feature>
<dbReference type="GO" id="GO:0020037">
    <property type="term" value="F:heme binding"/>
    <property type="evidence" value="ECO:0007669"/>
    <property type="project" value="InterPro"/>
</dbReference>
<gene>
    <name evidence="2" type="ORF">WJX84_011713</name>
</gene>
<accession>A0AAW1TBN6</accession>
<dbReference type="PRINTS" id="PR00463">
    <property type="entry name" value="EP450I"/>
</dbReference>
<protein>
    <recommendedName>
        <fullName evidence="4">Cytochrome P450</fullName>
    </recommendedName>
</protein>
<dbReference type="GO" id="GO:0016705">
    <property type="term" value="F:oxidoreductase activity, acting on paired donors, with incorporation or reduction of molecular oxygen"/>
    <property type="evidence" value="ECO:0007669"/>
    <property type="project" value="InterPro"/>
</dbReference>
<dbReference type="Pfam" id="PF00067">
    <property type="entry name" value="p450"/>
    <property type="match status" value="1"/>
</dbReference>
<evidence type="ECO:0000313" key="2">
    <source>
        <dbReference type="EMBL" id="KAK9866218.1"/>
    </source>
</evidence>
<dbReference type="Proteomes" id="UP001485043">
    <property type="component" value="Unassembled WGS sequence"/>
</dbReference>
<dbReference type="PANTHER" id="PTHR24301:SF2">
    <property type="entry name" value="THROMBOXANE-A SYNTHASE"/>
    <property type="match status" value="1"/>
</dbReference>
<feature type="non-terminal residue" evidence="2">
    <location>
        <position position="552"/>
    </location>
</feature>
<keyword evidence="3" id="KW-1185">Reference proteome</keyword>
<dbReference type="PANTHER" id="PTHR24301">
    <property type="entry name" value="THROMBOXANE-A SYNTHASE"/>
    <property type="match status" value="1"/>
</dbReference>
<name>A0AAW1TBN6_9CHLO</name>
<proteinExistence type="predicted"/>
<dbReference type="PRINTS" id="PR00385">
    <property type="entry name" value="P450"/>
</dbReference>
<sequence>MQQAEETENSQKQADQVQTENDALRAKISELQANLDHERSAKRTAKQAEIPSAPLPRKMPSSQAGPSRIDRDQHLGNRTARSLASWITNNPEAGDIGYVAIWRPGQISHRRVEALKPVHCFPIGWSDRWLTVLGCCVLYLLLNPLARFRLRKVPGPSPLPLLGNLAEIKTRGECFALDYWTSEYGSIFKVWIGPTPMWVISDPDMSRSVLSRNADRPPFPVEVNEKFRKSLLAVANGQHYRLLKSAWSPMFLPASLQNYVSLMDTAAKNLIESMRPHAGGLAFDVLPLFEAQTMETVVSAAFGVELHTQKGDPLMEPGSEDIKLVHAAYTLLENGAAGAASRWAIPLICLPSLNFLFRYLARALPDSPLREFKRAREQLLGFVYKLIHEERMAQKQSADLGAARRQGVRPGSFLSLLIAQAQNDVQLTEEEIAIQAYFFILAGFQTTSDALSYTLYHLAGHPDKLRAAQAEVDAAGPDFAPTQDNLQDFPYLDACVRETLRLFPPIPSVKRLARDSMAIGPYNAAAGDMLCAATYTIHRNADLWDHPTHFAP</sequence>
<dbReference type="InterPro" id="IPR036396">
    <property type="entry name" value="Cyt_P450_sf"/>
</dbReference>
<evidence type="ECO:0000256" key="1">
    <source>
        <dbReference type="SAM" id="MobiDB-lite"/>
    </source>
</evidence>
<dbReference type="InterPro" id="IPR001128">
    <property type="entry name" value="Cyt_P450"/>
</dbReference>
<dbReference type="InterPro" id="IPR002401">
    <property type="entry name" value="Cyt_P450_E_grp-I"/>
</dbReference>
<dbReference type="SUPFAM" id="SSF48264">
    <property type="entry name" value="Cytochrome P450"/>
    <property type="match status" value="1"/>
</dbReference>
<dbReference type="EMBL" id="JALJOV010000179">
    <property type="protein sequence ID" value="KAK9866218.1"/>
    <property type="molecule type" value="Genomic_DNA"/>
</dbReference>
<evidence type="ECO:0000313" key="3">
    <source>
        <dbReference type="Proteomes" id="UP001485043"/>
    </source>
</evidence>
<dbReference type="Gene3D" id="1.10.630.10">
    <property type="entry name" value="Cytochrome P450"/>
    <property type="match status" value="1"/>
</dbReference>
<reference evidence="2 3" key="1">
    <citation type="journal article" date="2024" name="Nat. Commun.">
        <title>Phylogenomics reveals the evolutionary origins of lichenization in chlorophyte algae.</title>
        <authorList>
            <person name="Puginier C."/>
            <person name="Libourel C."/>
            <person name="Otte J."/>
            <person name="Skaloud P."/>
            <person name="Haon M."/>
            <person name="Grisel S."/>
            <person name="Petersen M."/>
            <person name="Berrin J.G."/>
            <person name="Delaux P.M."/>
            <person name="Dal Grande F."/>
            <person name="Keller J."/>
        </authorList>
    </citation>
    <scope>NUCLEOTIDE SEQUENCE [LARGE SCALE GENOMIC DNA]</scope>
    <source>
        <strain evidence="2 3">SAG 2523</strain>
    </source>
</reference>
<evidence type="ECO:0008006" key="4">
    <source>
        <dbReference type="Google" id="ProtNLM"/>
    </source>
</evidence>
<comment type="caution">
    <text evidence="2">The sequence shown here is derived from an EMBL/GenBank/DDBJ whole genome shotgun (WGS) entry which is preliminary data.</text>
</comment>
<dbReference type="GO" id="GO:0004497">
    <property type="term" value="F:monooxygenase activity"/>
    <property type="evidence" value="ECO:0007669"/>
    <property type="project" value="InterPro"/>
</dbReference>
<organism evidence="2 3">
    <name type="scientific">Apatococcus fuscideae</name>
    <dbReference type="NCBI Taxonomy" id="2026836"/>
    <lineage>
        <taxon>Eukaryota</taxon>
        <taxon>Viridiplantae</taxon>
        <taxon>Chlorophyta</taxon>
        <taxon>core chlorophytes</taxon>
        <taxon>Trebouxiophyceae</taxon>
        <taxon>Chlorellales</taxon>
        <taxon>Chlorellaceae</taxon>
        <taxon>Apatococcus</taxon>
    </lineage>
</organism>